<dbReference type="AlphaFoldDB" id="A0A926ZGZ5"/>
<sequence>MPSPFPGFDPYLENPSFWPEVHSRLIVALADSLVPQVRPKYEIAIEKRIYEINSSNGDNSILVGVPDLAVKRQSSNINQSPSQIAVAVASSPVQPIAVNVPIPEKIKQNYLEVRDRSTGSVITVIEILSPVNKRAGEGRDSYLQKRQRILGSLTNLVEIDLIRSFQPMPILEADIQSNYRVLISRHTHRPQAELYAFSFKDSLPSFYLPLRSEDIEPTVNLQQLFTEIYDKAGYDYRIDYTAEIVPALSEQDRIWVQELLAKAAE</sequence>
<accession>A0A926ZGZ5</accession>
<keyword evidence="2" id="KW-1185">Reference proteome</keyword>
<protein>
    <submittedName>
        <fullName evidence="1">DUF4058 family protein</fullName>
    </submittedName>
</protein>
<proteinExistence type="predicted"/>
<dbReference type="Proteomes" id="UP000641646">
    <property type="component" value="Unassembled WGS sequence"/>
</dbReference>
<dbReference type="RefSeq" id="WP_190465306.1">
    <property type="nucleotide sequence ID" value="NZ_JACJPW010000037.1"/>
</dbReference>
<organism evidence="1 2">
    <name type="scientific">Aerosakkonema funiforme FACHB-1375</name>
    <dbReference type="NCBI Taxonomy" id="2949571"/>
    <lineage>
        <taxon>Bacteria</taxon>
        <taxon>Bacillati</taxon>
        <taxon>Cyanobacteriota</taxon>
        <taxon>Cyanophyceae</taxon>
        <taxon>Oscillatoriophycideae</taxon>
        <taxon>Aerosakkonematales</taxon>
        <taxon>Aerosakkonemataceae</taxon>
        <taxon>Aerosakkonema</taxon>
    </lineage>
</organism>
<gene>
    <name evidence="1" type="ORF">H6G03_15560</name>
</gene>
<dbReference type="Pfam" id="PF13267">
    <property type="entry name" value="DUF4058"/>
    <property type="match status" value="1"/>
</dbReference>
<evidence type="ECO:0000313" key="2">
    <source>
        <dbReference type="Proteomes" id="UP000641646"/>
    </source>
</evidence>
<evidence type="ECO:0000313" key="1">
    <source>
        <dbReference type="EMBL" id="MBD2182495.1"/>
    </source>
</evidence>
<name>A0A926ZGZ5_9CYAN</name>
<reference evidence="1" key="2">
    <citation type="submission" date="2020-08" db="EMBL/GenBank/DDBJ databases">
        <authorList>
            <person name="Chen M."/>
            <person name="Teng W."/>
            <person name="Zhao L."/>
            <person name="Hu C."/>
            <person name="Zhou Y."/>
            <person name="Han B."/>
            <person name="Song L."/>
            <person name="Shu W."/>
        </authorList>
    </citation>
    <scope>NUCLEOTIDE SEQUENCE</scope>
    <source>
        <strain evidence="1">FACHB-1375</strain>
    </source>
</reference>
<reference evidence="1" key="1">
    <citation type="journal article" date="2015" name="ISME J.">
        <title>Draft Genome Sequence of Streptomyces incarnatus NRRL8089, which Produces the Nucleoside Antibiotic Sinefungin.</title>
        <authorList>
            <person name="Oshima K."/>
            <person name="Hattori M."/>
            <person name="Shimizu H."/>
            <person name="Fukuda K."/>
            <person name="Nemoto M."/>
            <person name="Inagaki K."/>
            <person name="Tamura T."/>
        </authorList>
    </citation>
    <scope>NUCLEOTIDE SEQUENCE</scope>
    <source>
        <strain evidence="1">FACHB-1375</strain>
    </source>
</reference>
<dbReference type="EMBL" id="JACJPW010000037">
    <property type="protein sequence ID" value="MBD2182495.1"/>
    <property type="molecule type" value="Genomic_DNA"/>
</dbReference>
<comment type="caution">
    <text evidence="1">The sequence shown here is derived from an EMBL/GenBank/DDBJ whole genome shotgun (WGS) entry which is preliminary data.</text>
</comment>
<dbReference type="InterPro" id="IPR025132">
    <property type="entry name" value="DUF4058"/>
</dbReference>